<keyword evidence="4 6" id="KW-0472">Membrane</keyword>
<feature type="region of interest" description="Disordered" evidence="5">
    <location>
        <begin position="898"/>
        <end position="944"/>
    </location>
</feature>
<keyword evidence="2 6" id="KW-0812">Transmembrane</keyword>
<feature type="region of interest" description="Disordered" evidence="5">
    <location>
        <begin position="1035"/>
        <end position="1070"/>
    </location>
</feature>
<feature type="compositionally biased region" description="Basic and acidic residues" evidence="5">
    <location>
        <begin position="1089"/>
        <end position="1110"/>
    </location>
</feature>
<feature type="compositionally biased region" description="Polar residues" evidence="5">
    <location>
        <begin position="75"/>
        <end position="87"/>
    </location>
</feature>
<feature type="transmembrane region" description="Helical" evidence="6">
    <location>
        <begin position="571"/>
        <end position="592"/>
    </location>
</feature>
<reference evidence="8" key="1">
    <citation type="submission" date="2014-11" db="EMBL/GenBank/DDBJ databases">
        <authorList>
            <person name="Otto D Thomas"/>
            <person name="Naeem Raeece"/>
        </authorList>
    </citation>
    <scope>NUCLEOTIDE SEQUENCE</scope>
</reference>
<evidence type="ECO:0000256" key="6">
    <source>
        <dbReference type="SAM" id="Phobius"/>
    </source>
</evidence>
<dbReference type="GO" id="GO:0016020">
    <property type="term" value="C:membrane"/>
    <property type="evidence" value="ECO:0007669"/>
    <property type="project" value="UniProtKB-SubCell"/>
</dbReference>
<dbReference type="InterPro" id="IPR038770">
    <property type="entry name" value="Na+/solute_symporter_sf"/>
</dbReference>
<proteinExistence type="predicted"/>
<feature type="transmembrane region" description="Helical" evidence="6">
    <location>
        <begin position="231"/>
        <end position="253"/>
    </location>
</feature>
<dbReference type="Gene3D" id="1.20.1530.20">
    <property type="match status" value="1"/>
</dbReference>
<feature type="region of interest" description="Disordered" evidence="5">
    <location>
        <begin position="162"/>
        <end position="206"/>
    </location>
</feature>
<evidence type="ECO:0000259" key="7">
    <source>
        <dbReference type="Pfam" id="PF00999"/>
    </source>
</evidence>
<gene>
    <name evidence="8" type="ORF">Cvel_26104</name>
</gene>
<accession>A0A0G4HC41</accession>
<dbReference type="InterPro" id="IPR006153">
    <property type="entry name" value="Cation/H_exchanger_TM"/>
</dbReference>
<evidence type="ECO:0000256" key="2">
    <source>
        <dbReference type="ARBA" id="ARBA00022692"/>
    </source>
</evidence>
<keyword evidence="3 6" id="KW-1133">Transmembrane helix</keyword>
<feature type="transmembrane region" description="Helical" evidence="6">
    <location>
        <begin position="340"/>
        <end position="363"/>
    </location>
</feature>
<dbReference type="Pfam" id="PF00999">
    <property type="entry name" value="Na_H_Exchanger"/>
    <property type="match status" value="1"/>
</dbReference>
<evidence type="ECO:0000256" key="4">
    <source>
        <dbReference type="ARBA" id="ARBA00023136"/>
    </source>
</evidence>
<feature type="region of interest" description="Disordered" evidence="5">
    <location>
        <begin position="1089"/>
        <end position="1118"/>
    </location>
</feature>
<dbReference type="EMBL" id="CDMZ01002260">
    <property type="protein sequence ID" value="CEM41562.1"/>
    <property type="molecule type" value="Genomic_DNA"/>
</dbReference>
<dbReference type="GO" id="GO:0015297">
    <property type="term" value="F:antiporter activity"/>
    <property type="evidence" value="ECO:0007669"/>
    <property type="project" value="InterPro"/>
</dbReference>
<feature type="transmembrane region" description="Helical" evidence="6">
    <location>
        <begin position="406"/>
        <end position="428"/>
    </location>
</feature>
<feature type="transmembrane region" description="Helical" evidence="6">
    <location>
        <begin position="369"/>
        <end position="394"/>
    </location>
</feature>
<evidence type="ECO:0000256" key="3">
    <source>
        <dbReference type="ARBA" id="ARBA00022989"/>
    </source>
</evidence>
<dbReference type="AlphaFoldDB" id="A0A0G4HC41"/>
<feature type="compositionally biased region" description="Polar residues" evidence="5">
    <location>
        <begin position="742"/>
        <end position="755"/>
    </location>
</feature>
<feature type="compositionally biased region" description="Low complexity" evidence="5">
    <location>
        <begin position="1058"/>
        <end position="1067"/>
    </location>
</feature>
<feature type="transmembrane region" description="Helical" evidence="6">
    <location>
        <begin position="648"/>
        <end position="670"/>
    </location>
</feature>
<evidence type="ECO:0000256" key="5">
    <source>
        <dbReference type="SAM" id="MobiDB-lite"/>
    </source>
</evidence>
<feature type="compositionally biased region" description="Gly residues" evidence="5">
    <location>
        <begin position="1038"/>
        <end position="1057"/>
    </location>
</feature>
<dbReference type="PANTHER" id="PTHR31102:SF1">
    <property type="entry name" value="CATION_H+ EXCHANGER DOMAIN-CONTAINING PROTEIN"/>
    <property type="match status" value="1"/>
</dbReference>
<feature type="region of interest" description="Disordered" evidence="5">
    <location>
        <begin position="700"/>
        <end position="876"/>
    </location>
</feature>
<sequence>MDRNNNHPQNGHHIKGGEMTEFASEHATNVPPEQPSASRVYPSSERQANPQGRFPVPGNDVPGRRGLGGKERGISTPSSAPLQPQTVHSEDVKSPISPPPFQRPKAGAWSRFASPDIFESESIAADSDIEEFLSLAYGDCAGHRQTPLVNRMISKMSLISHGSGELGRGQTSKLQGEGEGQPLKKGVTLPTSPDEEEVPSSRRKKALRPNRMRTVVMDFWEILRGPGSLEIFSGFFLFLIFYIALAFAVGPLFIPLDGPFFACALLWTTAHAFAFLFQPIQLPPLLGMLLAGIFLRNVPGDPVRGLTEDWGEVIRIASLCIILTRSGLELDIGAFKKIGWIAARLTACPGVAEAIGIGLLASLDFFFGMPVWLGLSLGFILGAVSPAVVVGGMFELQKQGYGVEKGIPSLVVAAASFDDVLAITGYSVAIGLALGQGELYMNILHGPLVLIGGFVCGIIVAFIVSLTKLWNSTWKRALALISLIWLLTFGMQLLHYNAVGYLASVVGGLTVSVLWARGIPKWGSTGPGPDYGHEVESKLAQIWKYIAQPLLFSVIGAALDFKKVKGETIPLAIFLVFLGLCIRIPVALGVLYGGPGLTFNERAFVALSWMPKATVQAALATAPLDQILSIYDETDPNRDQWIRWGEQILTTAIFSVILTAPIGLLIVSFVGQKMLNKDFQTREPQPTPKILPETEMDASLHPGVERGASGGGPFPIVLPAAPGASPLVGPSAPQRSPPPQSNLSGPPQHSGSKTKLPNWGSYKEAMQAERNRSGVSGMGASRSPAVGSQQQPSPQQVVGEGGDQSPAISSHSFAPSVGGGRGAERLSSRSKTAGGTLRMIPSNVGGGYFRGQAGPPRQTSGGGGQGASSTPLPATAGVGAADLDAYLENRQMTTRGVSGGAGAGAFPPLPAGTSGGGVSIHDASPTATGRRRRASDPLGLGGEGLRKSMVTFAGQLTSAGQQPPQTPVASFEEQEQRTTLFGLFEEVVFHALQIRRGMRVVDSVARFLRTHRRSATRGEGDQIVMAALARESELFPQNGGGDMSPGGEGEGQGGVTNGEGSQALPVVGPGGSGPSALLLSAAREAEAENKSDSAALIDKEKEDVDDDKSRRGAQKSSQAKVGRALGRLLAAAAETIRRATEAVLVALERAAHVETRRSETVVYKDTDTAGNFFALVRQQQEEKEREREQAIESVAGEAGMSILSEGRGVSGGQTESLNPLFLYDESINEFQKVTALQIPVHCTVPQR</sequence>
<feature type="region of interest" description="Disordered" evidence="5">
    <location>
        <begin position="1"/>
        <end position="106"/>
    </location>
</feature>
<evidence type="ECO:0000313" key="8">
    <source>
        <dbReference type="EMBL" id="CEM41562.1"/>
    </source>
</evidence>
<comment type="subcellular location">
    <subcellularLocation>
        <location evidence="1">Membrane</location>
        <topology evidence="1">Multi-pass membrane protein</topology>
    </subcellularLocation>
</comment>
<organism evidence="8">
    <name type="scientific">Chromera velia CCMP2878</name>
    <dbReference type="NCBI Taxonomy" id="1169474"/>
    <lineage>
        <taxon>Eukaryota</taxon>
        <taxon>Sar</taxon>
        <taxon>Alveolata</taxon>
        <taxon>Colpodellida</taxon>
        <taxon>Chromeraceae</taxon>
        <taxon>Chromera</taxon>
    </lineage>
</organism>
<dbReference type="PANTHER" id="PTHR31102">
    <property type="match status" value="1"/>
</dbReference>
<feature type="transmembrane region" description="Helical" evidence="6">
    <location>
        <begin position="477"/>
        <end position="494"/>
    </location>
</feature>
<dbReference type="InterPro" id="IPR051843">
    <property type="entry name" value="CPA1_transporter"/>
</dbReference>
<evidence type="ECO:0000256" key="1">
    <source>
        <dbReference type="ARBA" id="ARBA00004141"/>
    </source>
</evidence>
<dbReference type="GO" id="GO:1902600">
    <property type="term" value="P:proton transmembrane transport"/>
    <property type="evidence" value="ECO:0007669"/>
    <property type="project" value="InterPro"/>
</dbReference>
<feature type="domain" description="Cation/H+ exchanger transmembrane" evidence="7">
    <location>
        <begin position="273"/>
        <end position="667"/>
    </location>
</feature>
<feature type="transmembrane region" description="Helical" evidence="6">
    <location>
        <begin position="282"/>
        <end position="298"/>
    </location>
</feature>
<feature type="transmembrane region" description="Helical" evidence="6">
    <location>
        <begin position="448"/>
        <end position="470"/>
    </location>
</feature>
<dbReference type="VEuPathDB" id="CryptoDB:Cvel_26104"/>
<protein>
    <recommendedName>
        <fullName evidence="7">Cation/H+ exchanger transmembrane domain-containing protein</fullName>
    </recommendedName>
</protein>
<feature type="compositionally biased region" description="Low complexity" evidence="5">
    <location>
        <begin position="783"/>
        <end position="798"/>
    </location>
</feature>
<name>A0A0G4HC41_9ALVE</name>